<evidence type="ECO:0000259" key="16">
    <source>
        <dbReference type="Pfam" id="PF02563"/>
    </source>
</evidence>
<dbReference type="InterPro" id="IPR054765">
    <property type="entry name" value="SLBB_dom"/>
</dbReference>
<evidence type="ECO:0000256" key="1">
    <source>
        <dbReference type="ARBA" id="ARBA00004571"/>
    </source>
</evidence>
<comment type="subcellular location">
    <subcellularLocation>
        <location evidence="1">Cell outer membrane</location>
        <topology evidence="1">Multi-pass membrane protein</topology>
    </subcellularLocation>
</comment>
<evidence type="ECO:0000256" key="8">
    <source>
        <dbReference type="ARBA" id="ARBA00023047"/>
    </source>
</evidence>
<evidence type="ECO:0000256" key="4">
    <source>
        <dbReference type="ARBA" id="ARBA00022452"/>
    </source>
</evidence>
<gene>
    <name evidence="19" type="ORF">RGE70_05645</name>
</gene>
<feature type="chain" id="PRO_5045584688" evidence="15">
    <location>
        <begin position="25"/>
        <end position="594"/>
    </location>
</feature>
<dbReference type="Proteomes" id="UP001529491">
    <property type="component" value="Chromosome"/>
</dbReference>
<evidence type="ECO:0000313" key="19">
    <source>
        <dbReference type="EMBL" id="WOT06282.1"/>
    </source>
</evidence>
<evidence type="ECO:0000256" key="5">
    <source>
        <dbReference type="ARBA" id="ARBA00022597"/>
    </source>
</evidence>
<keyword evidence="4" id="KW-1134">Transmembrane beta strand</keyword>
<evidence type="ECO:0000259" key="18">
    <source>
        <dbReference type="Pfam" id="PF22461"/>
    </source>
</evidence>
<dbReference type="InterPro" id="IPR003715">
    <property type="entry name" value="Poly_export_N"/>
</dbReference>
<dbReference type="Pfam" id="PF10531">
    <property type="entry name" value="SLBB"/>
    <property type="match status" value="1"/>
</dbReference>
<accession>A0ABZ0K2F0</accession>
<feature type="signal peptide" evidence="15">
    <location>
        <begin position="1"/>
        <end position="24"/>
    </location>
</feature>
<keyword evidence="3" id="KW-0813">Transport</keyword>
<keyword evidence="13" id="KW-0998">Cell outer membrane</keyword>
<keyword evidence="5" id="KW-0762">Sugar transport</keyword>
<evidence type="ECO:0000256" key="6">
    <source>
        <dbReference type="ARBA" id="ARBA00022692"/>
    </source>
</evidence>
<evidence type="ECO:0000313" key="20">
    <source>
        <dbReference type="Proteomes" id="UP001529491"/>
    </source>
</evidence>
<evidence type="ECO:0000256" key="12">
    <source>
        <dbReference type="ARBA" id="ARBA00023139"/>
    </source>
</evidence>
<evidence type="ECO:0000256" key="13">
    <source>
        <dbReference type="ARBA" id="ARBA00023237"/>
    </source>
</evidence>
<name>A0ABZ0K2F0_9GAMM</name>
<comment type="similarity">
    <text evidence="2">Belongs to the BexD/CtrA/VexA family.</text>
</comment>
<evidence type="ECO:0000259" key="17">
    <source>
        <dbReference type="Pfam" id="PF10531"/>
    </source>
</evidence>
<keyword evidence="11" id="KW-0472">Membrane</keyword>
<reference evidence="19 20" key="1">
    <citation type="submission" date="2023-10" db="EMBL/GenBank/DDBJ databases">
        <title>Complete genome sequence of Shewanella sp. DAU334.</title>
        <authorList>
            <person name="Lee Y.-S."/>
            <person name="Jeong H.-R."/>
            <person name="Hwang E.-J."/>
            <person name="Choi Y.-L."/>
            <person name="Kim G.-D."/>
        </authorList>
    </citation>
    <scope>NUCLEOTIDE SEQUENCE [LARGE SCALE GENOMIC DNA]</scope>
    <source>
        <strain evidence="19 20">DAU334</strain>
    </source>
</reference>
<keyword evidence="14" id="KW-0449">Lipoprotein</keyword>
<evidence type="ECO:0000256" key="15">
    <source>
        <dbReference type="SAM" id="SignalP"/>
    </source>
</evidence>
<feature type="domain" description="SLBB" evidence="18">
    <location>
        <begin position="207"/>
        <end position="283"/>
    </location>
</feature>
<feature type="domain" description="Soluble ligand binding" evidence="17">
    <location>
        <begin position="501"/>
        <end position="547"/>
    </location>
</feature>
<keyword evidence="12" id="KW-0564">Palmitate</keyword>
<sequence length="594" mass="64825">MTRTVSISSLLAMFSLFLISTVSAETLSAQQLATLQNQQSAPATNAQQSSQSINSLTALQSASAPALTNSAMEQGSFNSAQRQGLLLPGEATAQELLPVSEIGLPPPFGANLFAGGYESERLDGLNDDYIIAPGDKVSIKLWGAVNLSEVLTVDNLGNLFITNVGPVNVANVKASQINTVVTTKIRSIYKNAVQIYVNLLTSTPVSVFITGNVIRPGQYAGLASDSLLYFLKRSGGIDSERGSYRSIKVIRQNKTIHEIDLYDFIVKGYMPQFNFKDNDVILVSRQKATVVVSGSVRYPFRFEFKNDTGIGEELANYASPLAKVSHVGVVGDRADGPFSVYMALEEFQQFKLKDGDRLFFNDDIRAQVFDIQIAGSYSGPSYFAVKNNTRLHDVLAQVPIDVDLADYKNIYIQRRSVAIAQKQQIEDSLNRLERSVFTAPASSDGEARIRAEEAKMVLEFTKRARTVQPLGKVIVADNGKIANIQLEEGDIIYIPPQTDLIQIGGEVIMPQAVVYNPNASIKDYIAWAGGYSERANYEQIMVVNANGMVDINSNGPIKPGDQIIVLPRVDAKLMQSVKDVTQIIYQIAIAANAI</sequence>
<keyword evidence="8" id="KW-0625">Polysaccharide transport</keyword>
<keyword evidence="9" id="KW-0406">Ion transport</keyword>
<dbReference type="Gene3D" id="3.10.560.10">
    <property type="entry name" value="Outer membrane lipoprotein wza domain like"/>
    <property type="match status" value="2"/>
</dbReference>
<evidence type="ECO:0000256" key="2">
    <source>
        <dbReference type="ARBA" id="ARBA00009450"/>
    </source>
</evidence>
<evidence type="ECO:0000256" key="10">
    <source>
        <dbReference type="ARBA" id="ARBA00023114"/>
    </source>
</evidence>
<evidence type="ECO:0000256" key="9">
    <source>
        <dbReference type="ARBA" id="ARBA00023065"/>
    </source>
</evidence>
<feature type="domain" description="Polysaccharide export protein N-terminal" evidence="16">
    <location>
        <begin position="126"/>
        <end position="199"/>
    </location>
</feature>
<keyword evidence="10" id="KW-0626">Porin</keyword>
<evidence type="ECO:0000256" key="3">
    <source>
        <dbReference type="ARBA" id="ARBA00022448"/>
    </source>
</evidence>
<evidence type="ECO:0000256" key="14">
    <source>
        <dbReference type="ARBA" id="ARBA00023288"/>
    </source>
</evidence>
<keyword evidence="6" id="KW-0812">Transmembrane</keyword>
<dbReference type="Pfam" id="PF02563">
    <property type="entry name" value="Poly_export"/>
    <property type="match status" value="1"/>
</dbReference>
<protein>
    <submittedName>
        <fullName evidence="19">Polysaccharide biosynthesis/export family protein</fullName>
    </submittedName>
</protein>
<evidence type="ECO:0000256" key="7">
    <source>
        <dbReference type="ARBA" id="ARBA00022729"/>
    </source>
</evidence>
<dbReference type="PANTHER" id="PTHR33619:SF3">
    <property type="entry name" value="POLYSACCHARIDE EXPORT PROTEIN GFCE-RELATED"/>
    <property type="match status" value="1"/>
</dbReference>
<keyword evidence="20" id="KW-1185">Reference proteome</keyword>
<proteinExistence type="inferred from homology"/>
<dbReference type="InterPro" id="IPR049712">
    <property type="entry name" value="Poly_export"/>
</dbReference>
<keyword evidence="7 15" id="KW-0732">Signal</keyword>
<organism evidence="19 20">
    <name type="scientific">Shewanella youngdeokensis</name>
    <dbReference type="NCBI Taxonomy" id="2999068"/>
    <lineage>
        <taxon>Bacteria</taxon>
        <taxon>Pseudomonadati</taxon>
        <taxon>Pseudomonadota</taxon>
        <taxon>Gammaproteobacteria</taxon>
        <taxon>Alteromonadales</taxon>
        <taxon>Shewanellaceae</taxon>
        <taxon>Shewanella</taxon>
    </lineage>
</organism>
<dbReference type="Pfam" id="PF22461">
    <property type="entry name" value="SLBB_2"/>
    <property type="match status" value="1"/>
</dbReference>
<dbReference type="EMBL" id="CP136522">
    <property type="protein sequence ID" value="WOT06282.1"/>
    <property type="molecule type" value="Genomic_DNA"/>
</dbReference>
<evidence type="ECO:0000256" key="11">
    <source>
        <dbReference type="ARBA" id="ARBA00023136"/>
    </source>
</evidence>
<dbReference type="PANTHER" id="PTHR33619">
    <property type="entry name" value="POLYSACCHARIDE EXPORT PROTEIN GFCE-RELATED"/>
    <property type="match status" value="1"/>
</dbReference>
<dbReference type="RefSeq" id="WP_375087904.1">
    <property type="nucleotide sequence ID" value="NZ_CP136522.1"/>
</dbReference>
<dbReference type="InterPro" id="IPR019554">
    <property type="entry name" value="Soluble_ligand-bd"/>
</dbReference>